<dbReference type="SUPFAM" id="SSF82171">
    <property type="entry name" value="DPP6 N-terminal domain-like"/>
    <property type="match status" value="1"/>
</dbReference>
<keyword evidence="2 4" id="KW-0067">ATP-binding</keyword>
<proteinExistence type="inferred from homology"/>
<sequence>MTTEYGLGIDIGPGGTVVVHDLGGATFDVAVLRREGAGFVLLGTPGSVAGLAGSAFDEAVLTHVLGRLDGGVDRADPETAAALARLRRDCVEAKEALSSDTEVSISVALPGRHARVRLSRAEFETMIAPLVRATVEVTRQALRSAGVAPGALDAVLATGGSARIPMIARVLAEEFGRPVVVAADPGRRAAIGAAWTAAVATPAAPAWGPPVPARQDEFTDLRTPADPWSAAEAAEAAAADAEAAAVTTTPIVPAPRVPAEAGTSTHVIAPPAAPGRAAAGRKRRGAAVAAGAAVLVLAAGGGVGLSYLFDRDTTEAEAGPKASASTEVSAVPADGPPTAVLLIRADVGAAMSDRDWKPKIQFFAPGETTRQDLAGTQPGDVLPRWSFDRKQIALTHRSGDDRSIHVMNADGSARRILVDGVAGGRVAWSADGTRLAFVKPVDGVNQLFVIPVTGGTPTQLTRSKNPKDDPVWSPDGRSVIYWAEAGNVRSIYELNVAVPSEPGRRITRASDGDAVDPAVSPDGRSILYTRQAKADDNTDIWLIATTGDSPARPVVETPEREMDPSWAPDNDWFAFVRGDLDHPRVVIKRRDGTGEQALTTGNAREGHPCWF</sequence>
<comment type="caution">
    <text evidence="5">The sequence shown here is derived from an EMBL/GenBank/DDBJ whole genome shotgun (WGS) entry which is preliminary data.</text>
</comment>
<dbReference type="Gene3D" id="2.120.10.30">
    <property type="entry name" value="TolB, C-terminal domain"/>
    <property type="match status" value="1"/>
</dbReference>
<evidence type="ECO:0000313" key="5">
    <source>
        <dbReference type="EMBL" id="MFC4069545.1"/>
    </source>
</evidence>
<dbReference type="InterPro" id="IPR011042">
    <property type="entry name" value="6-blade_b-propeller_TolB-like"/>
</dbReference>
<dbReference type="Gene3D" id="3.30.420.40">
    <property type="match status" value="2"/>
</dbReference>
<gene>
    <name evidence="5" type="ORF">ACFO0C_31865</name>
</gene>
<dbReference type="InterPro" id="IPR043129">
    <property type="entry name" value="ATPase_NBD"/>
</dbReference>
<keyword evidence="6" id="KW-1185">Reference proteome</keyword>
<dbReference type="Gene3D" id="3.90.640.10">
    <property type="entry name" value="Actin, Chain A, domain 4"/>
    <property type="match status" value="1"/>
</dbReference>
<evidence type="ECO:0000256" key="4">
    <source>
        <dbReference type="RuleBase" id="RU003322"/>
    </source>
</evidence>
<evidence type="ECO:0000256" key="3">
    <source>
        <dbReference type="ARBA" id="ARBA00023186"/>
    </source>
</evidence>
<evidence type="ECO:0000256" key="1">
    <source>
        <dbReference type="ARBA" id="ARBA00022741"/>
    </source>
</evidence>
<organism evidence="5 6">
    <name type="scientific">Actinoplanes subglobosus</name>
    <dbReference type="NCBI Taxonomy" id="1547892"/>
    <lineage>
        <taxon>Bacteria</taxon>
        <taxon>Bacillati</taxon>
        <taxon>Actinomycetota</taxon>
        <taxon>Actinomycetes</taxon>
        <taxon>Micromonosporales</taxon>
        <taxon>Micromonosporaceae</taxon>
        <taxon>Actinoplanes</taxon>
    </lineage>
</organism>
<evidence type="ECO:0000313" key="6">
    <source>
        <dbReference type="Proteomes" id="UP001595867"/>
    </source>
</evidence>
<keyword evidence="3" id="KW-0143">Chaperone</keyword>
<evidence type="ECO:0000256" key="2">
    <source>
        <dbReference type="ARBA" id="ARBA00022840"/>
    </source>
</evidence>
<comment type="similarity">
    <text evidence="4">Belongs to the heat shock protein 70 family.</text>
</comment>
<dbReference type="Pfam" id="PF07676">
    <property type="entry name" value="PD40"/>
    <property type="match status" value="3"/>
</dbReference>
<dbReference type="Pfam" id="PF00012">
    <property type="entry name" value="HSP70"/>
    <property type="match status" value="1"/>
</dbReference>
<protein>
    <submittedName>
        <fullName evidence="5">Hsp70 family protein</fullName>
    </submittedName>
</protein>
<dbReference type="EMBL" id="JBHSBL010000020">
    <property type="protein sequence ID" value="MFC4069545.1"/>
    <property type="molecule type" value="Genomic_DNA"/>
</dbReference>
<dbReference type="SUPFAM" id="SSF53067">
    <property type="entry name" value="Actin-like ATPase domain"/>
    <property type="match status" value="1"/>
</dbReference>
<keyword evidence="1 4" id="KW-0547">Nucleotide-binding</keyword>
<dbReference type="InterPro" id="IPR011659">
    <property type="entry name" value="WD40"/>
</dbReference>
<dbReference type="RefSeq" id="WP_378070421.1">
    <property type="nucleotide sequence ID" value="NZ_JBHSBL010000020.1"/>
</dbReference>
<name>A0ABV8J0B9_9ACTN</name>
<reference evidence="6" key="1">
    <citation type="journal article" date="2019" name="Int. J. Syst. Evol. Microbiol.">
        <title>The Global Catalogue of Microorganisms (GCM) 10K type strain sequencing project: providing services to taxonomists for standard genome sequencing and annotation.</title>
        <authorList>
            <consortium name="The Broad Institute Genomics Platform"/>
            <consortium name="The Broad Institute Genome Sequencing Center for Infectious Disease"/>
            <person name="Wu L."/>
            <person name="Ma J."/>
        </authorList>
    </citation>
    <scope>NUCLEOTIDE SEQUENCE [LARGE SCALE GENOMIC DNA]</scope>
    <source>
        <strain evidence="6">TBRC 5832</strain>
    </source>
</reference>
<accession>A0ABV8J0B9</accession>
<dbReference type="InterPro" id="IPR013126">
    <property type="entry name" value="Hsp_70_fam"/>
</dbReference>
<dbReference type="PANTHER" id="PTHR19375">
    <property type="entry name" value="HEAT SHOCK PROTEIN 70KDA"/>
    <property type="match status" value="1"/>
</dbReference>
<dbReference type="Proteomes" id="UP001595867">
    <property type="component" value="Unassembled WGS sequence"/>
</dbReference>